<keyword evidence="3" id="KW-1185">Reference proteome</keyword>
<feature type="compositionally biased region" description="Polar residues" evidence="1">
    <location>
        <begin position="262"/>
        <end position="271"/>
    </location>
</feature>
<evidence type="ECO:0000313" key="3">
    <source>
        <dbReference type="Proteomes" id="UP000023152"/>
    </source>
</evidence>
<accession>X6NNT7</accession>
<dbReference type="Proteomes" id="UP000023152">
    <property type="component" value="Unassembled WGS sequence"/>
</dbReference>
<name>X6NNT7_RETFI</name>
<feature type="region of interest" description="Disordered" evidence="1">
    <location>
        <begin position="246"/>
        <end position="271"/>
    </location>
</feature>
<feature type="compositionally biased region" description="Basic and acidic residues" evidence="1">
    <location>
        <begin position="249"/>
        <end position="261"/>
    </location>
</feature>
<dbReference type="AlphaFoldDB" id="X6NNT7"/>
<dbReference type="EMBL" id="ASPP01006965">
    <property type="protein sequence ID" value="ETO27920.1"/>
    <property type="molecule type" value="Genomic_DNA"/>
</dbReference>
<gene>
    <name evidence="2" type="ORF">RFI_09212</name>
</gene>
<feature type="compositionally biased region" description="Basic and acidic residues" evidence="1">
    <location>
        <begin position="37"/>
        <end position="71"/>
    </location>
</feature>
<dbReference type="InterPro" id="IPR013783">
    <property type="entry name" value="Ig-like_fold"/>
</dbReference>
<feature type="region of interest" description="Disordered" evidence="1">
    <location>
        <begin position="1"/>
        <end position="133"/>
    </location>
</feature>
<proteinExistence type="predicted"/>
<evidence type="ECO:0000256" key="1">
    <source>
        <dbReference type="SAM" id="MobiDB-lite"/>
    </source>
</evidence>
<evidence type="ECO:0000313" key="2">
    <source>
        <dbReference type="EMBL" id="ETO27920.1"/>
    </source>
</evidence>
<comment type="caution">
    <text evidence="2">The sequence shown here is derived from an EMBL/GenBank/DDBJ whole genome shotgun (WGS) entry which is preliminary data.</text>
</comment>
<protein>
    <submittedName>
        <fullName evidence="2">Uncharacterized protein</fullName>
    </submittedName>
</protein>
<reference evidence="2 3" key="1">
    <citation type="journal article" date="2013" name="Curr. Biol.">
        <title>The Genome of the Foraminiferan Reticulomyxa filosa.</title>
        <authorList>
            <person name="Glockner G."/>
            <person name="Hulsmann N."/>
            <person name="Schleicher M."/>
            <person name="Noegel A.A."/>
            <person name="Eichinger L."/>
            <person name="Gallinger C."/>
            <person name="Pawlowski J."/>
            <person name="Sierra R."/>
            <person name="Euteneuer U."/>
            <person name="Pillet L."/>
            <person name="Moustafa A."/>
            <person name="Platzer M."/>
            <person name="Groth M."/>
            <person name="Szafranski K."/>
            <person name="Schliwa M."/>
        </authorList>
    </citation>
    <scope>NUCLEOTIDE SEQUENCE [LARGE SCALE GENOMIC DNA]</scope>
</reference>
<feature type="compositionally biased region" description="Acidic residues" evidence="1">
    <location>
        <begin position="97"/>
        <end position="107"/>
    </location>
</feature>
<organism evidence="2 3">
    <name type="scientific">Reticulomyxa filosa</name>
    <dbReference type="NCBI Taxonomy" id="46433"/>
    <lineage>
        <taxon>Eukaryota</taxon>
        <taxon>Sar</taxon>
        <taxon>Rhizaria</taxon>
        <taxon>Retaria</taxon>
        <taxon>Foraminifera</taxon>
        <taxon>Monothalamids</taxon>
        <taxon>Reticulomyxidae</taxon>
        <taxon>Reticulomyxa</taxon>
    </lineage>
</organism>
<sequence>MGANLCKKQNMSDEVDGTSGDNETTEPQDETLTPTTKELEKKRKQEEEGLRREAAVQRMQQKAERLKKLKNEFAAPSYSIIEDENDGDTNEKKAEEETTLDEEEEEETEKKKEEKKKKKKKKRKTKEQKQYEDMESEEVLFRVQHRPASSEIYVIGDWDNFKYPGIRLDLVREEKQLSDDHTMPTFEATLSLPKIPTFRNNPSGKHKYRPFFYRYIANQSQSITDRRNPVVYDNWVAYNRFDWPTPLSDTDHEKEERKQEQPSDSNDNNRNVPYFKNLLPFTLHKQHEKTTLSLRTKQERSDIELWNNDECRIFRVTNILSTDECTFYMKQAEDMKFQSIDNEYHPEVSLYCVNYKCILNFKF</sequence>
<feature type="compositionally biased region" description="Basic residues" evidence="1">
    <location>
        <begin position="113"/>
        <end position="126"/>
    </location>
</feature>
<dbReference type="Gene3D" id="2.60.40.10">
    <property type="entry name" value="Immunoglobulins"/>
    <property type="match status" value="1"/>
</dbReference>